<dbReference type="GO" id="GO:0016787">
    <property type="term" value="F:hydrolase activity"/>
    <property type="evidence" value="ECO:0007669"/>
    <property type="project" value="UniProtKB-KW"/>
</dbReference>
<keyword evidence="3" id="KW-1185">Reference proteome</keyword>
<dbReference type="RefSeq" id="WP_267151387.1">
    <property type="nucleotide sequence ID" value="NZ_JAPMLT010000003.1"/>
</dbReference>
<sequence>MNAEMMLETAAEPMVLLSPLEREPSPDPIYMEGGSIGILLIHGFTSTPYEFEPMSRFLNQQGYTVYAPLLAGHGTTPEDMERTNWVDWVNSAIEAYEKLRPRCEQLYVGGLSMGGAIALHLAARHKVDGVIPMCAPIYSSNLVANLAMVISYFKRFKRKTLIRPEFIQRYLIGYDRMPLRATASLFKFLKIVRKDLRRVVAPALIMQSGRDETVPPINGWGIYRRLASERKVLRHYPKSGHILSVDVEKEHVFAEILSFLQDGK</sequence>
<dbReference type="Gene3D" id="3.40.50.1820">
    <property type="entry name" value="alpha/beta hydrolase"/>
    <property type="match status" value="1"/>
</dbReference>
<evidence type="ECO:0000259" key="1">
    <source>
        <dbReference type="Pfam" id="PF12146"/>
    </source>
</evidence>
<dbReference type="InterPro" id="IPR022742">
    <property type="entry name" value="Hydrolase_4"/>
</dbReference>
<dbReference type="Proteomes" id="UP001208017">
    <property type="component" value="Unassembled WGS sequence"/>
</dbReference>
<dbReference type="InterPro" id="IPR012354">
    <property type="entry name" value="Esterase_lipase"/>
</dbReference>
<dbReference type="PIRSF" id="PIRSF017388">
    <property type="entry name" value="Esterase_lipase"/>
    <property type="match status" value="1"/>
</dbReference>
<feature type="domain" description="Serine aminopeptidase S33" evidence="1">
    <location>
        <begin position="38"/>
        <end position="246"/>
    </location>
</feature>
<proteinExistence type="predicted"/>
<dbReference type="InterPro" id="IPR029058">
    <property type="entry name" value="AB_hydrolase_fold"/>
</dbReference>
<reference evidence="2 3" key="1">
    <citation type="submission" date="2022-11" db="EMBL/GenBank/DDBJ databases">
        <title>Study of microbial diversity in lake waters.</title>
        <authorList>
            <person name="Zhang J."/>
        </authorList>
    </citation>
    <scope>NUCLEOTIDE SEQUENCE [LARGE SCALE GENOMIC DNA]</scope>
    <source>
        <strain evidence="2 3">DT12</strain>
    </source>
</reference>
<evidence type="ECO:0000313" key="3">
    <source>
        <dbReference type="Proteomes" id="UP001208017"/>
    </source>
</evidence>
<dbReference type="InterPro" id="IPR051044">
    <property type="entry name" value="MAG_DAG_Lipase"/>
</dbReference>
<accession>A0ABT3X122</accession>
<comment type="caution">
    <text evidence="2">The sequence shown here is derived from an EMBL/GenBank/DDBJ whole genome shotgun (WGS) entry which is preliminary data.</text>
</comment>
<gene>
    <name evidence="2" type="ORF">OS242_09235</name>
</gene>
<dbReference type="SUPFAM" id="SSF53474">
    <property type="entry name" value="alpha/beta-Hydrolases"/>
    <property type="match status" value="1"/>
</dbReference>
<keyword evidence="2" id="KW-0378">Hydrolase</keyword>
<evidence type="ECO:0000313" key="2">
    <source>
        <dbReference type="EMBL" id="MCX7570146.1"/>
    </source>
</evidence>
<protein>
    <submittedName>
        <fullName evidence="2">Alpha/beta fold hydrolase</fullName>
    </submittedName>
</protein>
<dbReference type="Pfam" id="PF12146">
    <property type="entry name" value="Hydrolase_4"/>
    <property type="match status" value="1"/>
</dbReference>
<organism evidence="2 3">
    <name type="scientific">Tumebacillus lacus</name>
    <dbReference type="NCBI Taxonomy" id="2995335"/>
    <lineage>
        <taxon>Bacteria</taxon>
        <taxon>Bacillati</taxon>
        <taxon>Bacillota</taxon>
        <taxon>Bacilli</taxon>
        <taxon>Bacillales</taxon>
        <taxon>Alicyclobacillaceae</taxon>
        <taxon>Tumebacillus</taxon>
    </lineage>
</organism>
<name>A0ABT3X122_9BACL</name>
<dbReference type="PANTHER" id="PTHR11614">
    <property type="entry name" value="PHOSPHOLIPASE-RELATED"/>
    <property type="match status" value="1"/>
</dbReference>
<dbReference type="EMBL" id="JAPMLT010000003">
    <property type="protein sequence ID" value="MCX7570146.1"/>
    <property type="molecule type" value="Genomic_DNA"/>
</dbReference>